<name>A0ACB0LB42_TRIPR</name>
<gene>
    <name evidence="1" type="ORF">MILVUS5_LOCUS30745</name>
</gene>
<proteinExistence type="predicted"/>
<accession>A0ACB0LB42</accession>
<dbReference type="EMBL" id="CASHSV030000513">
    <property type="protein sequence ID" value="CAJ2665858.1"/>
    <property type="molecule type" value="Genomic_DNA"/>
</dbReference>
<sequence length="1279" mass="145008">MEHPNIEGLSLHDGEEGFCFDFGEEEETEVDLRWCLVGRFSMEEDDGKREWSSEIRAEPKRPGGRLASRWLKEDRGGRTEQSGGAAAVHANSSSSRASVEPTDAELASRTQNIPQNSSTPTQPPVIARQAHSLLLNDLPTQSLTVTNTNNHVPAFPSLTNQTLNVTMNTAIIPTKETVSHGPSIVNHPFSFPNINSQLTRPHHHPIIITHPETANNTTTSHGQQLLTFNSQTLAKDTLPAKQSNLKISRASTSKHRTTRPEPTTNSNLNPNRPRPEKKPKPTILLTTPTQNPIEPTGTQECADDMESQSEKKRRREEEHDNSKVNLKEVKEKHARLLVQEEAYWKQRAKMHWLSEGDLNTKFFHMSASSRQRAKKIGKLVNEENIAVTTQPELCEVALNYFNQLFKSNSSMHDPVLSLIAPVITPEDNERLVMPITRVELKDALFQMHPDKAPGPDGFNPAFYQHFWDLCGNDIFEAAQEWLERGYFPSSLNETNICLIPKCDNPLSMKDLRPISLCNVLYKMISKLLANRLKSCLDKCVSEEQSAFIEGRSILDNALIAIEVIHALKRRTRGKKGELALKIDISKAYDKVDWGFMRGMLERLGFSDKWIHWMMLCVSSVTYSVLVNFEKVGPIFPGRGLRQGDPLSPYLFILVTEGLTRLIKKSLASGDIHGVQICRGAPMVSHLLFADDCFLFCRSTIEETNHLMSILKTYGEASGQEINLSKSEVFFSRKLSIAAREDLANTMGVRHVLGTGNYLGLPSMIGRKKKDVFAYIKDRVWKRINSWKGRSLSRAGKEVMIKSVLQAIPSYVMSIYLLPDSIIKDIERMMNSFWWGGGANNKGIRWLAWDRMTLPKSQGGMGFRDLHTFNMAMIAKQGWNIMTRPHTLVAKLFKARYFPNSSLFESHIGHNPSYAWRGIWQARTILMNGCRWSIGNGASIKIMSEPWLRGEVGAWLPSPQPQGLHNFKVHDLMLHNVKMWDKEKIESIFPLHIANKILEIPLFNSVEEDKLVWIDNTHGNYSVKSGYKCMLDVTGKVGVQPQHEDWHSLWKIHAPPKAKHLLWRISKGCLPTRIRLQEKHVPCPLICPLCSHDMEDDWHFLFACETSIQAHYAAGLETIIQPRIQLAGNAKEIIHAICSAADEDTAGLFAMLVWVLWNNRNNKVWNDEHEPGSRLGLKARQLWEEWALVQRMKQGRQTEQQQHQLRWQKPSTGWLKCNVDAGFHKNLNKTSTGWCLRDHLGRFVLAETTWMDGSCSVIEGESIALLEALKSLSQRGISHV</sequence>
<keyword evidence="2" id="KW-1185">Reference proteome</keyword>
<comment type="caution">
    <text evidence="1">The sequence shown here is derived from an EMBL/GenBank/DDBJ whole genome shotgun (WGS) entry which is preliminary data.</text>
</comment>
<reference evidence="1" key="1">
    <citation type="submission" date="2023-10" db="EMBL/GenBank/DDBJ databases">
        <authorList>
            <person name="Rodriguez Cubillos JULIANA M."/>
            <person name="De Vega J."/>
        </authorList>
    </citation>
    <scope>NUCLEOTIDE SEQUENCE</scope>
</reference>
<evidence type="ECO:0000313" key="1">
    <source>
        <dbReference type="EMBL" id="CAJ2665858.1"/>
    </source>
</evidence>
<evidence type="ECO:0000313" key="2">
    <source>
        <dbReference type="Proteomes" id="UP001177021"/>
    </source>
</evidence>
<dbReference type="Proteomes" id="UP001177021">
    <property type="component" value="Unassembled WGS sequence"/>
</dbReference>
<protein>
    <submittedName>
        <fullName evidence="1">Uncharacterized protein</fullName>
    </submittedName>
</protein>
<organism evidence="1 2">
    <name type="scientific">Trifolium pratense</name>
    <name type="common">Red clover</name>
    <dbReference type="NCBI Taxonomy" id="57577"/>
    <lineage>
        <taxon>Eukaryota</taxon>
        <taxon>Viridiplantae</taxon>
        <taxon>Streptophyta</taxon>
        <taxon>Embryophyta</taxon>
        <taxon>Tracheophyta</taxon>
        <taxon>Spermatophyta</taxon>
        <taxon>Magnoliopsida</taxon>
        <taxon>eudicotyledons</taxon>
        <taxon>Gunneridae</taxon>
        <taxon>Pentapetalae</taxon>
        <taxon>rosids</taxon>
        <taxon>fabids</taxon>
        <taxon>Fabales</taxon>
        <taxon>Fabaceae</taxon>
        <taxon>Papilionoideae</taxon>
        <taxon>50 kb inversion clade</taxon>
        <taxon>NPAAA clade</taxon>
        <taxon>Hologalegina</taxon>
        <taxon>IRL clade</taxon>
        <taxon>Trifolieae</taxon>
        <taxon>Trifolium</taxon>
    </lineage>
</organism>